<sequence length="108" mass="12565">MKKVVLIIVFFLSLSACNSCFSPMPVIPCGYTDPDVSLYVKNVNHEEKMIDIRNCLGEDSQKIPNESGYIFKPIKEKYGDTVYAHEKIRAFDKCMQKEKGYIYKEVWR</sequence>
<organism evidence="2 3">
    <name type="scientific">Neisseria iguanae</name>
    <dbReference type="NCBI Taxonomy" id="90242"/>
    <lineage>
        <taxon>Bacteria</taxon>
        <taxon>Pseudomonadati</taxon>
        <taxon>Pseudomonadota</taxon>
        <taxon>Betaproteobacteria</taxon>
        <taxon>Neisseriales</taxon>
        <taxon>Neisseriaceae</taxon>
        <taxon>Neisseria</taxon>
    </lineage>
</organism>
<keyword evidence="1" id="KW-0732">Signal</keyword>
<evidence type="ECO:0000313" key="2">
    <source>
        <dbReference type="EMBL" id="PSJ79735.1"/>
    </source>
</evidence>
<evidence type="ECO:0000256" key="1">
    <source>
        <dbReference type="SAM" id="SignalP"/>
    </source>
</evidence>
<evidence type="ECO:0000313" key="3">
    <source>
        <dbReference type="Proteomes" id="UP000241868"/>
    </source>
</evidence>
<dbReference type="AlphaFoldDB" id="A0A2P7TYG0"/>
<proteinExistence type="predicted"/>
<name>A0A2P7TYG0_9NEIS</name>
<dbReference type="RefSeq" id="WP_106742544.1">
    <property type="nucleotide sequence ID" value="NZ_PXYY01000077.1"/>
</dbReference>
<dbReference type="Proteomes" id="UP000241868">
    <property type="component" value="Unassembled WGS sequence"/>
</dbReference>
<feature type="signal peptide" evidence="1">
    <location>
        <begin position="1"/>
        <end position="21"/>
    </location>
</feature>
<gene>
    <name evidence="2" type="ORF">C7N83_10475</name>
</gene>
<feature type="chain" id="PRO_5015140560" description="Lipoprotein" evidence="1">
    <location>
        <begin position="22"/>
        <end position="108"/>
    </location>
</feature>
<dbReference type="EMBL" id="PXYY01000077">
    <property type="protein sequence ID" value="PSJ79735.1"/>
    <property type="molecule type" value="Genomic_DNA"/>
</dbReference>
<accession>A0A2P7TYG0</accession>
<dbReference type="PROSITE" id="PS51257">
    <property type="entry name" value="PROKAR_LIPOPROTEIN"/>
    <property type="match status" value="1"/>
</dbReference>
<protein>
    <recommendedName>
        <fullName evidence="4">Lipoprotein</fullName>
    </recommendedName>
</protein>
<dbReference type="OrthoDB" id="8616485at2"/>
<reference evidence="2 3" key="1">
    <citation type="submission" date="2018-03" db="EMBL/GenBank/DDBJ databases">
        <title>Neisseria weixii sp. nov., isolated from the intestinal contents of Tibetan Plateau pika (Ochotona curzoniae) in Yushu, Qinghai Province, China.</title>
        <authorList>
            <person name="Gui Z."/>
        </authorList>
    </citation>
    <scope>NUCLEOTIDE SEQUENCE [LARGE SCALE GENOMIC DNA]</scope>
    <source>
        <strain evidence="2 3">ATCC 51483</strain>
    </source>
</reference>
<comment type="caution">
    <text evidence="2">The sequence shown here is derived from an EMBL/GenBank/DDBJ whole genome shotgun (WGS) entry which is preliminary data.</text>
</comment>
<keyword evidence="3" id="KW-1185">Reference proteome</keyword>
<evidence type="ECO:0008006" key="4">
    <source>
        <dbReference type="Google" id="ProtNLM"/>
    </source>
</evidence>